<evidence type="ECO:0000256" key="7">
    <source>
        <dbReference type="ARBA" id="ARBA00050021"/>
    </source>
</evidence>
<dbReference type="GO" id="GO:0006508">
    <property type="term" value="P:proteolysis"/>
    <property type="evidence" value="ECO:0007669"/>
    <property type="project" value="UniProtKB-KW"/>
</dbReference>
<dbReference type="GO" id="GO:0030145">
    <property type="term" value="F:manganese ion binding"/>
    <property type="evidence" value="ECO:0007669"/>
    <property type="project" value="InterPro"/>
</dbReference>
<proteinExistence type="inferred from homology"/>
<evidence type="ECO:0000256" key="6">
    <source>
        <dbReference type="ARBA" id="ARBA00049972"/>
    </source>
</evidence>
<dbReference type="CDD" id="cd00433">
    <property type="entry name" value="Peptidase_M17"/>
    <property type="match status" value="1"/>
</dbReference>
<protein>
    <recommendedName>
        <fullName evidence="7">Probable cytosol aminopeptidase</fullName>
    </recommendedName>
    <alternativeName>
        <fullName evidence="8">Leucine aminopeptidase</fullName>
    </alternativeName>
    <alternativeName>
        <fullName evidence="5">Leucyl aminopeptidase</fullName>
    </alternativeName>
</protein>
<accession>A0A077L636</accession>
<gene>
    <name evidence="10" type="primary">pepB</name>
    <name evidence="10" type="ORF">MCAN360_0219</name>
</gene>
<evidence type="ECO:0000256" key="4">
    <source>
        <dbReference type="ARBA" id="ARBA00022801"/>
    </source>
</evidence>
<dbReference type="STRING" id="29554.MCAN360_0219"/>
<dbReference type="EMBL" id="AP014631">
    <property type="protein sequence ID" value="BAP39452.1"/>
    <property type="molecule type" value="Genomic_DNA"/>
</dbReference>
<dbReference type="Pfam" id="PF00883">
    <property type="entry name" value="Peptidase_M17"/>
    <property type="match status" value="1"/>
</dbReference>
<dbReference type="OrthoDB" id="9809354at2"/>
<evidence type="ECO:0000313" key="11">
    <source>
        <dbReference type="Proteomes" id="UP000031641"/>
    </source>
</evidence>
<dbReference type="PANTHER" id="PTHR11963:SF23">
    <property type="entry name" value="CYTOSOL AMINOPEPTIDASE"/>
    <property type="match status" value="1"/>
</dbReference>
<dbReference type="AlphaFoldDB" id="A0A077L636"/>
<keyword evidence="4" id="KW-0378">Hydrolase</keyword>
<evidence type="ECO:0000256" key="8">
    <source>
        <dbReference type="ARBA" id="ARBA00050061"/>
    </source>
</evidence>
<keyword evidence="11" id="KW-1185">Reference proteome</keyword>
<evidence type="ECO:0000256" key="5">
    <source>
        <dbReference type="ARBA" id="ARBA00033172"/>
    </source>
</evidence>
<dbReference type="Proteomes" id="UP000031641">
    <property type="component" value="Chromosome"/>
</dbReference>
<dbReference type="InterPro" id="IPR000819">
    <property type="entry name" value="Peptidase_M17_C"/>
</dbReference>
<dbReference type="GO" id="GO:0070006">
    <property type="term" value="F:metalloaminopeptidase activity"/>
    <property type="evidence" value="ECO:0007669"/>
    <property type="project" value="InterPro"/>
</dbReference>
<evidence type="ECO:0000256" key="2">
    <source>
        <dbReference type="ARBA" id="ARBA00022438"/>
    </source>
</evidence>
<dbReference type="KEGG" id="mcan:MCAN360_0219"/>
<dbReference type="GO" id="GO:0005737">
    <property type="term" value="C:cytoplasm"/>
    <property type="evidence" value="ECO:0007669"/>
    <property type="project" value="InterPro"/>
</dbReference>
<comment type="similarity">
    <text evidence="1">Belongs to the peptidase M17 family.</text>
</comment>
<feature type="domain" description="Cytosol aminopeptidase" evidence="9">
    <location>
        <begin position="313"/>
        <end position="320"/>
    </location>
</feature>
<keyword evidence="2 10" id="KW-0031">Aminopeptidase</keyword>
<dbReference type="PRINTS" id="PR00481">
    <property type="entry name" value="LAMNOPPTDASE"/>
</dbReference>
<evidence type="ECO:0000256" key="3">
    <source>
        <dbReference type="ARBA" id="ARBA00022670"/>
    </source>
</evidence>
<evidence type="ECO:0000313" key="10">
    <source>
        <dbReference type="EMBL" id="BAP39452.1"/>
    </source>
</evidence>
<keyword evidence="3" id="KW-0645">Protease</keyword>
<dbReference type="Gene3D" id="3.40.630.10">
    <property type="entry name" value="Zn peptidases"/>
    <property type="match status" value="1"/>
</dbReference>
<organism evidence="10 11">
    <name type="scientific">Metamycoplasma canadense</name>
    <dbReference type="NCBI Taxonomy" id="29554"/>
    <lineage>
        <taxon>Bacteria</taxon>
        <taxon>Bacillati</taxon>
        <taxon>Mycoplasmatota</taxon>
        <taxon>Mycoplasmoidales</taxon>
        <taxon>Metamycoplasmataceae</taxon>
        <taxon>Metamycoplasma</taxon>
    </lineage>
</organism>
<dbReference type="InterPro" id="IPR011356">
    <property type="entry name" value="Leucine_aapep/pepB"/>
</dbReference>
<reference evidence="11" key="1">
    <citation type="journal article" date="2014" name="Genome Announc.">
        <title>Complete Genome Sequence of Mycoplasma canadense Strain HAZ 360_1 from Bovine Mastitic Milk in Japan.</title>
        <authorList>
            <person name="Hata E."/>
        </authorList>
    </citation>
    <scope>NUCLEOTIDE SEQUENCE [LARGE SCALE GENOMIC DNA]</scope>
    <source>
        <strain evidence="11">HAZ360_1</strain>
    </source>
</reference>
<evidence type="ECO:0000259" key="9">
    <source>
        <dbReference type="PROSITE" id="PS00631"/>
    </source>
</evidence>
<name>A0A077L636_9BACT</name>
<dbReference type="HOGENOM" id="CLU_013734_6_3_14"/>
<dbReference type="PANTHER" id="PTHR11963">
    <property type="entry name" value="LEUCINE AMINOPEPTIDASE-RELATED"/>
    <property type="match status" value="1"/>
</dbReference>
<dbReference type="RefSeq" id="WP_045433429.1">
    <property type="nucleotide sequence ID" value="NZ_AP014631.1"/>
</dbReference>
<sequence length="458" mass="50993">MELIKKLDTKRNDYLLLKAVYSNDELPTNLVKKEFAITEFLSQNIAYVYMGDKKNINFDKMYNFAVSLGLNAARNYQIDLNTFAVEEQICIFDTTDAFTKGINFSAAKLFNKKTIYRKENKNSLSLYIENPSKTLLEFFNKSVILSEALNWARDLGVTPPNELNSEQLAFAVAKELGQYKNLKLTILNKKEIEKLGMGLLLSVNRGSMYEPRFVVIEYNGNKNSNEKTVLVGKGITFDSGGYNIKTGRHMVGMKYDMGGSAIVAAVMKIIAQTKPNKNVAAIMCITDNRVNGDASLPDSVWTSMSGKTVEVNNTDAEGRLVMADGLYYGATKLKATRLIDVATLTGAMILVLGDTYTGVWATSDKAWDDVKKAADKQHELVWRMPFDEEFSSFIKGSIVADLKNTDFTGNAGSSSAAMFLKEFTNNIEYIHFDVAGTCDVNEKPMFAMVKTISELVSE</sequence>
<dbReference type="PROSITE" id="PS00631">
    <property type="entry name" value="CYTOSOL_AP"/>
    <property type="match status" value="1"/>
</dbReference>
<evidence type="ECO:0000256" key="1">
    <source>
        <dbReference type="ARBA" id="ARBA00009528"/>
    </source>
</evidence>
<comment type="function">
    <text evidence="6">Presumably involved in the processing and regular turnover of intracellular proteins. Catalyzes the removal of unsubstituted N-terminal amino acids from various peptides.</text>
</comment>
<dbReference type="SUPFAM" id="SSF53187">
    <property type="entry name" value="Zn-dependent exopeptidases"/>
    <property type="match status" value="1"/>
</dbReference>